<keyword evidence="10" id="KW-1185">Reference proteome</keyword>
<evidence type="ECO:0000313" key="10">
    <source>
        <dbReference type="Proteomes" id="UP000258309"/>
    </source>
</evidence>
<keyword evidence="3 6" id="KW-0326">Glycosidase</keyword>
<protein>
    <recommendedName>
        <fullName evidence="8">Beta-xylosidase C-terminal Concanavalin A-like domain-containing protein</fullName>
    </recommendedName>
</protein>
<dbReference type="Gene3D" id="2.60.120.200">
    <property type="match status" value="1"/>
</dbReference>
<organism evidence="9 10">
    <name type="scientific">Scytalidium lignicola</name>
    <name type="common">Hyphomycete</name>
    <dbReference type="NCBI Taxonomy" id="5539"/>
    <lineage>
        <taxon>Eukaryota</taxon>
        <taxon>Fungi</taxon>
        <taxon>Dikarya</taxon>
        <taxon>Ascomycota</taxon>
        <taxon>Pezizomycotina</taxon>
        <taxon>Leotiomycetes</taxon>
        <taxon>Leotiomycetes incertae sedis</taxon>
        <taxon>Scytalidium</taxon>
    </lineage>
</organism>
<comment type="similarity">
    <text evidence="1 6">Belongs to the glycosyl hydrolase 43 family.</text>
</comment>
<dbReference type="PANTHER" id="PTHR42812:SF17">
    <property type="entry name" value="BETA-XYLOSIDASE C-TERMINAL CONCANAVALIN A-LIKE DOMAIN-CONTAINING PROTEIN-RELATED"/>
    <property type="match status" value="1"/>
</dbReference>
<dbReference type="InterPro" id="IPR051795">
    <property type="entry name" value="Glycosyl_Hydrlase_43"/>
</dbReference>
<feature type="active site" description="Proton acceptor" evidence="4">
    <location>
        <position position="43"/>
    </location>
</feature>
<dbReference type="SUPFAM" id="SSF49899">
    <property type="entry name" value="Concanavalin A-like lectins/glucanases"/>
    <property type="match status" value="1"/>
</dbReference>
<dbReference type="Gene3D" id="2.115.10.20">
    <property type="entry name" value="Glycosyl hydrolase domain, family 43"/>
    <property type="match status" value="1"/>
</dbReference>
<dbReference type="STRING" id="5539.A0A3E2H9P4"/>
<evidence type="ECO:0000256" key="5">
    <source>
        <dbReference type="PIRSR" id="PIRSR606710-2"/>
    </source>
</evidence>
<dbReference type="SUPFAM" id="SSF75005">
    <property type="entry name" value="Arabinanase/levansucrase/invertase"/>
    <property type="match status" value="1"/>
</dbReference>
<dbReference type="AlphaFoldDB" id="A0A3E2H9P4"/>
<gene>
    <name evidence="9" type="ORF">B7463_g6222</name>
</gene>
<proteinExistence type="inferred from homology"/>
<evidence type="ECO:0000256" key="4">
    <source>
        <dbReference type="PIRSR" id="PIRSR606710-1"/>
    </source>
</evidence>
<dbReference type="InterPro" id="IPR006710">
    <property type="entry name" value="Glyco_hydro_43"/>
</dbReference>
<keyword evidence="7" id="KW-0732">Signal</keyword>
<keyword evidence="2 6" id="KW-0378">Hydrolase</keyword>
<dbReference type="InterPro" id="IPR013320">
    <property type="entry name" value="ConA-like_dom_sf"/>
</dbReference>
<evidence type="ECO:0000259" key="8">
    <source>
        <dbReference type="Pfam" id="PF17851"/>
    </source>
</evidence>
<reference evidence="9 10" key="1">
    <citation type="submission" date="2018-05" db="EMBL/GenBank/DDBJ databases">
        <title>Draft genome sequence of Scytalidium lignicola DSM 105466, a ubiquitous saprotrophic fungus.</title>
        <authorList>
            <person name="Buettner E."/>
            <person name="Gebauer A.M."/>
            <person name="Hofrichter M."/>
            <person name="Liers C."/>
            <person name="Kellner H."/>
        </authorList>
    </citation>
    <scope>NUCLEOTIDE SEQUENCE [LARGE SCALE GENOMIC DNA]</scope>
    <source>
        <strain evidence="9 10">DSM 105466</strain>
    </source>
</reference>
<dbReference type="GO" id="GO:0004553">
    <property type="term" value="F:hydrolase activity, hydrolyzing O-glycosyl compounds"/>
    <property type="evidence" value="ECO:0007669"/>
    <property type="project" value="InterPro"/>
</dbReference>
<accession>A0A3E2H9P4</accession>
<feature type="chain" id="PRO_5017748060" description="Beta-xylosidase C-terminal Concanavalin A-like domain-containing protein" evidence="7">
    <location>
        <begin position="28"/>
        <end position="592"/>
    </location>
</feature>
<dbReference type="EMBL" id="NCSJ02000108">
    <property type="protein sequence ID" value="RFU30124.1"/>
    <property type="molecule type" value="Genomic_DNA"/>
</dbReference>
<feature type="non-terminal residue" evidence="9">
    <location>
        <position position="1"/>
    </location>
</feature>
<sequence length="592" mass="65050">MVPLNWSQMFSKVLLAAFAALLPFSQARNSSYTNPILPGFHPDPSCIFVPEWDDTFFCASSSFLAFPGIPIHASRDLRSWTLVGNALHSPTQIPGLGTAKRSTSGIWASTLRYHKGTFYIVTTMVYDDPPKDDPARWDNFIIHSTNPYSSSSWSQPVHFSFVGYDTSPFWDDDGSVYITGSHTYEVWPGINQGKMNLETGEWIGELVNVWNGTGGLAPEGPHVYKKDGWYYLQLAEGGTGYDHMVTLSRSRNINGPYTPAPHNPVLSNANITNPAPYLQDVGHADIFTDASGNWWAVALSVRNGPDGSQPMGRETVLTPVTWAKDQWPIYQNVSGDMSGWMLPPHQVVQEGEGDVVDANQHLTFRDGSSLPPELVHWRFPTGEGNYEISPAGHKDSLKLVSSIANLTGTDGRSAEPLGQTFIGKRQTHSLFSYSVYFDIEELKAVEQETGVTVFLDQLHHYDLGIVLLPNSNTSSPTAGTLIPHFRVRGITSVPVFLDTSDTPIPVPLDWLGNGKQIRLEIKASNLTHYALSAGPVGMMSQTQLIGWGNGLGLTWGFTGALVGVYATSNGANTSFNSYVSEWTYQGHEQFIN</sequence>
<evidence type="ECO:0000256" key="3">
    <source>
        <dbReference type="ARBA" id="ARBA00023295"/>
    </source>
</evidence>
<dbReference type="Proteomes" id="UP000258309">
    <property type="component" value="Unassembled WGS sequence"/>
</dbReference>
<evidence type="ECO:0000256" key="2">
    <source>
        <dbReference type="ARBA" id="ARBA00022801"/>
    </source>
</evidence>
<dbReference type="OMA" id="GTGVGHM"/>
<feature type="site" description="Important for catalytic activity, responsible for pKa modulation of the active site Glu and correct orientation of both the proton donor and substrate" evidence="5">
    <location>
        <position position="165"/>
    </location>
</feature>
<feature type="active site" description="Proton donor" evidence="4">
    <location>
        <position position="219"/>
    </location>
</feature>
<evidence type="ECO:0000256" key="7">
    <source>
        <dbReference type="SAM" id="SignalP"/>
    </source>
</evidence>
<dbReference type="OrthoDB" id="408373at2759"/>
<evidence type="ECO:0000256" key="1">
    <source>
        <dbReference type="ARBA" id="ARBA00009865"/>
    </source>
</evidence>
<dbReference type="GO" id="GO:0005975">
    <property type="term" value="P:carbohydrate metabolic process"/>
    <property type="evidence" value="ECO:0007669"/>
    <property type="project" value="InterPro"/>
</dbReference>
<feature type="non-terminal residue" evidence="9">
    <location>
        <position position="592"/>
    </location>
</feature>
<feature type="domain" description="Beta-xylosidase C-terminal Concanavalin A-like" evidence="8">
    <location>
        <begin position="406"/>
        <end position="584"/>
    </location>
</feature>
<name>A0A3E2H9P4_SCYLI</name>
<evidence type="ECO:0000256" key="6">
    <source>
        <dbReference type="RuleBase" id="RU361187"/>
    </source>
</evidence>
<evidence type="ECO:0000313" key="9">
    <source>
        <dbReference type="EMBL" id="RFU30124.1"/>
    </source>
</evidence>
<dbReference type="InterPro" id="IPR023296">
    <property type="entry name" value="Glyco_hydro_beta-prop_sf"/>
</dbReference>
<dbReference type="InterPro" id="IPR041542">
    <property type="entry name" value="GH43_C2"/>
</dbReference>
<dbReference type="Pfam" id="PF17851">
    <property type="entry name" value="GH43_C2"/>
    <property type="match status" value="1"/>
</dbReference>
<comment type="caution">
    <text evidence="9">The sequence shown here is derived from an EMBL/GenBank/DDBJ whole genome shotgun (WGS) entry which is preliminary data.</text>
</comment>
<dbReference type="CDD" id="cd18833">
    <property type="entry name" value="GH43_PcXyl-like"/>
    <property type="match status" value="1"/>
</dbReference>
<feature type="signal peptide" evidence="7">
    <location>
        <begin position="1"/>
        <end position="27"/>
    </location>
</feature>
<dbReference type="Pfam" id="PF04616">
    <property type="entry name" value="Glyco_hydro_43"/>
    <property type="match status" value="1"/>
</dbReference>
<dbReference type="PANTHER" id="PTHR42812">
    <property type="entry name" value="BETA-XYLOSIDASE"/>
    <property type="match status" value="1"/>
</dbReference>